<evidence type="ECO:0000256" key="1">
    <source>
        <dbReference type="ARBA" id="ARBA00004555"/>
    </source>
</evidence>
<keyword evidence="9 13" id="KW-0342">GTP-binding</keyword>
<dbReference type="GO" id="GO:0016192">
    <property type="term" value="P:vesicle-mediated transport"/>
    <property type="evidence" value="ECO:0007669"/>
    <property type="project" value="UniProtKB-KW"/>
</dbReference>
<keyword evidence="5 13" id="KW-0547">Nucleotide-binding</keyword>
<comment type="function">
    <text evidence="11">GTP-binding protein involved in protein trafficking; may modulate vesicle budding and uncoating within the Golgi apparatus.</text>
</comment>
<dbReference type="PANTHER" id="PTHR11711">
    <property type="entry name" value="ADP RIBOSYLATION FACTOR-RELATED"/>
    <property type="match status" value="1"/>
</dbReference>
<dbReference type="InterPro" id="IPR006689">
    <property type="entry name" value="Small_GTPase_ARF/SAR"/>
</dbReference>
<gene>
    <name evidence="14" type="ORF">MYCIT1_LOCUS9617</name>
</gene>
<dbReference type="InterPro" id="IPR024156">
    <property type="entry name" value="Small_GTPase_ARF"/>
</dbReference>
<keyword evidence="15" id="KW-1185">Reference proteome</keyword>
<name>A0AAD2H417_9AGAR</name>
<dbReference type="GO" id="GO:0003924">
    <property type="term" value="F:GTPase activity"/>
    <property type="evidence" value="ECO:0007669"/>
    <property type="project" value="InterPro"/>
</dbReference>
<proteinExistence type="inferred from homology"/>
<keyword evidence="3" id="KW-0813">Transport</keyword>
<evidence type="ECO:0000256" key="8">
    <source>
        <dbReference type="ARBA" id="ARBA00023034"/>
    </source>
</evidence>
<comment type="caution">
    <text evidence="14">The sequence shown here is derived from an EMBL/GenBank/DDBJ whole genome shotgun (WGS) entry which is preliminary data.</text>
</comment>
<evidence type="ECO:0000256" key="7">
    <source>
        <dbReference type="ARBA" id="ARBA00022927"/>
    </source>
</evidence>
<organism evidence="14 15">
    <name type="scientific">Mycena citricolor</name>
    <dbReference type="NCBI Taxonomy" id="2018698"/>
    <lineage>
        <taxon>Eukaryota</taxon>
        <taxon>Fungi</taxon>
        <taxon>Dikarya</taxon>
        <taxon>Basidiomycota</taxon>
        <taxon>Agaricomycotina</taxon>
        <taxon>Agaricomycetes</taxon>
        <taxon>Agaricomycetidae</taxon>
        <taxon>Agaricales</taxon>
        <taxon>Marasmiineae</taxon>
        <taxon>Mycenaceae</taxon>
        <taxon>Mycena</taxon>
    </lineage>
</organism>
<protein>
    <recommendedName>
        <fullName evidence="12">ADP-ribosylation factor</fullName>
    </recommendedName>
</protein>
<comment type="subcellular location">
    <subcellularLocation>
        <location evidence="1">Golgi apparatus</location>
    </subcellularLocation>
</comment>
<evidence type="ECO:0000313" key="14">
    <source>
        <dbReference type="EMBL" id="CAK5267257.1"/>
    </source>
</evidence>
<keyword evidence="8" id="KW-0333">Golgi apparatus</keyword>
<evidence type="ECO:0000256" key="5">
    <source>
        <dbReference type="ARBA" id="ARBA00022741"/>
    </source>
</evidence>
<evidence type="ECO:0000256" key="9">
    <source>
        <dbReference type="ARBA" id="ARBA00023134"/>
    </source>
</evidence>
<dbReference type="InterPro" id="IPR027417">
    <property type="entry name" value="P-loop_NTPase"/>
</dbReference>
<keyword evidence="6" id="KW-0931">ER-Golgi transport</keyword>
<dbReference type="Proteomes" id="UP001295794">
    <property type="component" value="Unassembled WGS sequence"/>
</dbReference>
<dbReference type="Pfam" id="PF00025">
    <property type="entry name" value="Arf"/>
    <property type="match status" value="1"/>
</dbReference>
<evidence type="ECO:0000256" key="13">
    <source>
        <dbReference type="PIRSR" id="PIRSR606689-1"/>
    </source>
</evidence>
<evidence type="ECO:0000256" key="3">
    <source>
        <dbReference type="ARBA" id="ARBA00022448"/>
    </source>
</evidence>
<dbReference type="PROSITE" id="PS51417">
    <property type="entry name" value="ARF"/>
    <property type="match status" value="1"/>
</dbReference>
<evidence type="ECO:0000256" key="10">
    <source>
        <dbReference type="ARBA" id="ARBA00023288"/>
    </source>
</evidence>
<evidence type="ECO:0000256" key="2">
    <source>
        <dbReference type="ARBA" id="ARBA00010290"/>
    </source>
</evidence>
<dbReference type="EMBL" id="CAVNYO010000118">
    <property type="protein sequence ID" value="CAK5267257.1"/>
    <property type="molecule type" value="Genomic_DNA"/>
</dbReference>
<evidence type="ECO:0000256" key="6">
    <source>
        <dbReference type="ARBA" id="ARBA00022892"/>
    </source>
</evidence>
<keyword evidence="4" id="KW-0519">Myristate</keyword>
<dbReference type="SMART" id="SM00177">
    <property type="entry name" value="ARF"/>
    <property type="match status" value="1"/>
</dbReference>
<reference evidence="14" key="1">
    <citation type="submission" date="2023-11" db="EMBL/GenBank/DDBJ databases">
        <authorList>
            <person name="De Vega J J."/>
            <person name="De Vega J J."/>
        </authorList>
    </citation>
    <scope>NUCLEOTIDE SEQUENCE</scope>
</reference>
<dbReference type="SUPFAM" id="SSF52540">
    <property type="entry name" value="P-loop containing nucleoside triphosphate hydrolases"/>
    <property type="match status" value="1"/>
</dbReference>
<evidence type="ECO:0000256" key="4">
    <source>
        <dbReference type="ARBA" id="ARBA00022707"/>
    </source>
</evidence>
<dbReference type="AlphaFoldDB" id="A0AAD2H417"/>
<keyword evidence="7" id="KW-0653">Protein transport</keyword>
<evidence type="ECO:0000313" key="15">
    <source>
        <dbReference type="Proteomes" id="UP001295794"/>
    </source>
</evidence>
<comment type="similarity">
    <text evidence="2">Belongs to the small GTPase superfamily. Arf family.</text>
</comment>
<keyword evidence="10" id="KW-0449">Lipoprotein</keyword>
<sequence>PLWRHYYQNTQALVFVVDSNDRERVGIARDELRDALVLVYANKQDLPHAMSTAELTDQLALHTLRSRKWYIQATCATTGEGMYEGLDWLTQNMKRQI</sequence>
<evidence type="ECO:0000256" key="12">
    <source>
        <dbReference type="ARBA" id="ARBA00070396"/>
    </source>
</evidence>
<evidence type="ECO:0000256" key="11">
    <source>
        <dbReference type="ARBA" id="ARBA00053326"/>
    </source>
</evidence>
<dbReference type="Gene3D" id="3.40.50.300">
    <property type="entry name" value="P-loop containing nucleotide triphosphate hydrolases"/>
    <property type="match status" value="1"/>
</dbReference>
<feature type="binding site" evidence="13">
    <location>
        <begin position="42"/>
        <end position="45"/>
    </location>
    <ligand>
        <name>GTP</name>
        <dbReference type="ChEBI" id="CHEBI:37565"/>
    </ligand>
</feature>
<dbReference type="GO" id="GO:0015031">
    <property type="term" value="P:protein transport"/>
    <property type="evidence" value="ECO:0007669"/>
    <property type="project" value="UniProtKB-KW"/>
</dbReference>
<dbReference type="FunFam" id="3.40.50.300:FF:003500">
    <property type="entry name" value="ADP-ribosylation factor 1"/>
    <property type="match status" value="1"/>
</dbReference>
<dbReference type="GO" id="GO:0005794">
    <property type="term" value="C:Golgi apparatus"/>
    <property type="evidence" value="ECO:0007669"/>
    <property type="project" value="UniProtKB-SubCell"/>
</dbReference>
<feature type="non-terminal residue" evidence="14">
    <location>
        <position position="97"/>
    </location>
</feature>
<accession>A0AAD2H417</accession>
<dbReference type="GO" id="GO:0005525">
    <property type="term" value="F:GTP binding"/>
    <property type="evidence" value="ECO:0007669"/>
    <property type="project" value="UniProtKB-KW"/>
</dbReference>